<dbReference type="RefSeq" id="WP_307250096.1">
    <property type="nucleotide sequence ID" value="NZ_JAUSUV010000001.1"/>
</dbReference>
<organism evidence="2 3">
    <name type="scientific">Croceifilum oryzae</name>
    <dbReference type="NCBI Taxonomy" id="1553429"/>
    <lineage>
        <taxon>Bacteria</taxon>
        <taxon>Bacillati</taxon>
        <taxon>Bacillota</taxon>
        <taxon>Bacilli</taxon>
        <taxon>Bacillales</taxon>
        <taxon>Thermoactinomycetaceae</taxon>
        <taxon>Croceifilum</taxon>
    </lineage>
</organism>
<evidence type="ECO:0000313" key="3">
    <source>
        <dbReference type="Proteomes" id="UP001238450"/>
    </source>
</evidence>
<protein>
    <submittedName>
        <fullName evidence="2">Uncharacterized protein</fullName>
    </submittedName>
</protein>
<feature type="region of interest" description="Disordered" evidence="1">
    <location>
        <begin position="78"/>
        <end position="99"/>
    </location>
</feature>
<comment type="caution">
    <text evidence="2">The sequence shown here is derived from an EMBL/GenBank/DDBJ whole genome shotgun (WGS) entry which is preliminary data.</text>
</comment>
<accession>A0AAJ1TGB7</accession>
<name>A0AAJ1TGB7_9BACL</name>
<proteinExistence type="predicted"/>
<keyword evidence="3" id="KW-1185">Reference proteome</keyword>
<reference evidence="2 3" key="1">
    <citation type="submission" date="2023-07" db="EMBL/GenBank/DDBJ databases">
        <title>Genomic Encyclopedia of Type Strains, Phase IV (KMG-IV): sequencing the most valuable type-strain genomes for metagenomic binning, comparative biology and taxonomic classification.</title>
        <authorList>
            <person name="Goeker M."/>
        </authorList>
    </citation>
    <scope>NUCLEOTIDE SEQUENCE [LARGE SCALE GENOMIC DNA]</scope>
    <source>
        <strain evidence="2 3">DSM 46876</strain>
    </source>
</reference>
<dbReference type="EMBL" id="JAUSUV010000001">
    <property type="protein sequence ID" value="MDQ0416027.1"/>
    <property type="molecule type" value="Genomic_DNA"/>
</dbReference>
<gene>
    <name evidence="2" type="ORF">J2Z48_000185</name>
</gene>
<dbReference type="AlphaFoldDB" id="A0AAJ1TGB7"/>
<dbReference type="Proteomes" id="UP001238450">
    <property type="component" value="Unassembled WGS sequence"/>
</dbReference>
<sequence>MDTSQSQDLQDTLSYLHNEINRIEAIAETLSTRARDHYHQLTNYDDKGLTDMAVEEQHAARQLATIQKMCITMAGKLGQLNEDGHGDKGWESGQVDQTH</sequence>
<evidence type="ECO:0000313" key="2">
    <source>
        <dbReference type="EMBL" id="MDQ0416027.1"/>
    </source>
</evidence>
<evidence type="ECO:0000256" key="1">
    <source>
        <dbReference type="SAM" id="MobiDB-lite"/>
    </source>
</evidence>